<protein>
    <submittedName>
        <fullName evidence="4">Stationary-phase regulator of sigma D, the major sigma subunit of RNA polymerase</fullName>
    </submittedName>
</protein>
<dbReference type="GeneID" id="61297469"/>
<dbReference type="InterPro" id="IPR007448">
    <property type="entry name" value="Sigma70_reg_Rsd_AlgQ"/>
</dbReference>
<keyword evidence="5" id="KW-1185">Reference proteome</keyword>
<reference evidence="4 5" key="1">
    <citation type="submission" date="2016-11" db="EMBL/GenBank/DDBJ databases">
        <authorList>
            <person name="Klemetsen T."/>
        </authorList>
    </citation>
    <scope>NUCLEOTIDE SEQUENCE [LARGE SCALE GENOMIC DNA]</scope>
    <source>
        <strain evidence="4">MT 2528</strain>
    </source>
</reference>
<dbReference type="Gene3D" id="1.20.120.1370">
    <property type="entry name" value="Regulator of RNA polymerase sigma(70) subunit, domain 4"/>
    <property type="match status" value="1"/>
</dbReference>
<comment type="similarity">
    <text evidence="3">Belongs to the Rsd/AlgQ family.</text>
</comment>
<name>A0ABY1HHT0_9GAMM</name>
<proteinExistence type="inferred from homology"/>
<keyword evidence="2 3" id="KW-0804">Transcription</keyword>
<evidence type="ECO:0000256" key="1">
    <source>
        <dbReference type="ARBA" id="ARBA00023015"/>
    </source>
</evidence>
<dbReference type="RefSeq" id="WP_075473181.1">
    <property type="nucleotide sequence ID" value="NZ_CAWQZC010000025.1"/>
</dbReference>
<evidence type="ECO:0000313" key="4">
    <source>
        <dbReference type="EMBL" id="SGY98560.1"/>
    </source>
</evidence>
<dbReference type="InterPro" id="IPR038309">
    <property type="entry name" value="Rsd/AlgQ_sf"/>
</dbReference>
<dbReference type="EMBL" id="FPLJ01000079">
    <property type="protein sequence ID" value="SGY98560.1"/>
    <property type="molecule type" value="Genomic_DNA"/>
</dbReference>
<sequence length="157" mass="18087">MLTRNKNTVQQWEGKNELIDFLLSRRHNLIVSYYKIAGLPPFSQDKRTLPTSFAIEEFCNTLVDYISMGHFEIYDALIVRYEMNGKLCPGEFELIIPQISETSSILLYFTDKYSELSDLLLNEFDSDLSILMGGLDQRFELENKLIAALSEQVTQTA</sequence>
<dbReference type="Proteomes" id="UP000182660">
    <property type="component" value="Unassembled WGS sequence"/>
</dbReference>
<comment type="caution">
    <text evidence="4">The sequence shown here is derived from an EMBL/GenBank/DDBJ whole genome shotgun (WGS) entry which is preliminary data.</text>
</comment>
<gene>
    <name evidence="4" type="ORF">MT2528_3656</name>
</gene>
<accession>A0ABY1HHT0</accession>
<keyword evidence="1 3" id="KW-0805">Transcription regulation</keyword>
<evidence type="ECO:0000256" key="3">
    <source>
        <dbReference type="RuleBase" id="RU004409"/>
    </source>
</evidence>
<dbReference type="PIRSF" id="PIRSF016548">
    <property type="entry name" value="Rsd_AlgQ"/>
    <property type="match status" value="1"/>
</dbReference>
<evidence type="ECO:0000256" key="2">
    <source>
        <dbReference type="ARBA" id="ARBA00023163"/>
    </source>
</evidence>
<dbReference type="NCBIfam" id="NF008723">
    <property type="entry name" value="PRK11718.1"/>
    <property type="match status" value="1"/>
</dbReference>
<organism evidence="4 5">
    <name type="scientific">Moritella viscosa</name>
    <dbReference type="NCBI Taxonomy" id="80854"/>
    <lineage>
        <taxon>Bacteria</taxon>
        <taxon>Pseudomonadati</taxon>
        <taxon>Pseudomonadota</taxon>
        <taxon>Gammaproteobacteria</taxon>
        <taxon>Alteromonadales</taxon>
        <taxon>Moritellaceae</taxon>
        <taxon>Moritella</taxon>
    </lineage>
</organism>
<dbReference type="Pfam" id="PF04353">
    <property type="entry name" value="Rsd_AlgQ"/>
    <property type="match status" value="1"/>
</dbReference>
<evidence type="ECO:0000313" key="5">
    <source>
        <dbReference type="Proteomes" id="UP000182660"/>
    </source>
</evidence>